<protein>
    <recommendedName>
        <fullName evidence="6">Gamma-glutamyltransferase</fullName>
    </recommendedName>
</protein>
<dbReference type="Proteomes" id="UP000245119">
    <property type="component" value="Linkage Group LG4"/>
</dbReference>
<keyword evidence="3" id="KW-1133">Transmembrane helix</keyword>
<comment type="caution">
    <text evidence="4">The sequence shown here is derived from an EMBL/GenBank/DDBJ whole genome shotgun (WGS) entry which is preliminary data.</text>
</comment>
<keyword evidence="5" id="KW-1185">Reference proteome</keyword>
<dbReference type="Pfam" id="PF01019">
    <property type="entry name" value="G_glu_transpept"/>
    <property type="match status" value="2"/>
</dbReference>
<reference evidence="4 5" key="1">
    <citation type="submission" date="2018-04" db="EMBL/GenBank/DDBJ databases">
        <title>The genome of golden apple snail Pomacea canaliculata provides insight into stress tolerance and invasive adaptation.</title>
        <authorList>
            <person name="Liu C."/>
            <person name="Liu B."/>
            <person name="Ren Y."/>
            <person name="Zhang Y."/>
            <person name="Wang H."/>
            <person name="Li S."/>
            <person name="Jiang F."/>
            <person name="Yin L."/>
            <person name="Zhang G."/>
            <person name="Qian W."/>
            <person name="Fan W."/>
        </authorList>
    </citation>
    <scope>NUCLEOTIDE SEQUENCE [LARGE SCALE GENOMIC DNA]</scope>
    <source>
        <strain evidence="4">SZHN2017</strain>
        <tissue evidence="4">Muscle</tissue>
    </source>
</reference>
<evidence type="ECO:0000313" key="4">
    <source>
        <dbReference type="EMBL" id="PVD32768.1"/>
    </source>
</evidence>
<feature type="transmembrane region" description="Helical" evidence="3">
    <location>
        <begin position="448"/>
        <end position="474"/>
    </location>
</feature>
<keyword evidence="3" id="KW-0472">Membrane</keyword>
<evidence type="ECO:0000256" key="3">
    <source>
        <dbReference type="SAM" id="Phobius"/>
    </source>
</evidence>
<dbReference type="PANTHER" id="PTHR11686:SF9">
    <property type="entry name" value="RE13973P"/>
    <property type="match status" value="1"/>
</dbReference>
<dbReference type="GO" id="GO:0005886">
    <property type="term" value="C:plasma membrane"/>
    <property type="evidence" value="ECO:0007669"/>
    <property type="project" value="TreeGrafter"/>
</dbReference>
<dbReference type="Gene3D" id="3.60.20.40">
    <property type="match status" value="1"/>
</dbReference>
<dbReference type="Gene3D" id="1.10.246.130">
    <property type="match status" value="1"/>
</dbReference>
<keyword evidence="3" id="KW-0812">Transmembrane</keyword>
<dbReference type="InterPro" id="IPR043137">
    <property type="entry name" value="GGT_ssub_C"/>
</dbReference>
<feature type="binding site" evidence="2">
    <location>
        <begin position="527"/>
        <end position="528"/>
    </location>
    <ligand>
        <name>L-glutamate</name>
        <dbReference type="ChEBI" id="CHEBI:29985"/>
    </ligand>
</feature>
<dbReference type="InterPro" id="IPR043138">
    <property type="entry name" value="GGT_lsub"/>
</dbReference>
<dbReference type="OrthoDB" id="1081007at2759"/>
<name>A0A2T7PH78_POMCA</name>
<dbReference type="GO" id="GO:0036374">
    <property type="term" value="F:glutathione hydrolase activity"/>
    <property type="evidence" value="ECO:0007669"/>
    <property type="project" value="InterPro"/>
</dbReference>
<evidence type="ECO:0000313" key="5">
    <source>
        <dbReference type="Proteomes" id="UP000245119"/>
    </source>
</evidence>
<feature type="binding site" evidence="2">
    <location>
        <position position="499"/>
    </location>
    <ligand>
        <name>L-glutamate</name>
        <dbReference type="ChEBI" id="CHEBI:29985"/>
    </ligand>
</feature>
<dbReference type="AlphaFoldDB" id="A0A2T7PH78"/>
<dbReference type="PANTHER" id="PTHR11686">
    <property type="entry name" value="GAMMA GLUTAMYL TRANSPEPTIDASE"/>
    <property type="match status" value="1"/>
</dbReference>
<evidence type="ECO:0000256" key="2">
    <source>
        <dbReference type="PIRSR" id="PIRSR600101-2"/>
    </source>
</evidence>
<organism evidence="4 5">
    <name type="scientific">Pomacea canaliculata</name>
    <name type="common">Golden apple snail</name>
    <dbReference type="NCBI Taxonomy" id="400727"/>
    <lineage>
        <taxon>Eukaryota</taxon>
        <taxon>Metazoa</taxon>
        <taxon>Spiralia</taxon>
        <taxon>Lophotrochozoa</taxon>
        <taxon>Mollusca</taxon>
        <taxon>Gastropoda</taxon>
        <taxon>Caenogastropoda</taxon>
        <taxon>Architaenioglossa</taxon>
        <taxon>Ampullarioidea</taxon>
        <taxon>Ampullariidae</taxon>
        <taxon>Pomacea</taxon>
    </lineage>
</organism>
<dbReference type="GO" id="GO:0006751">
    <property type="term" value="P:glutathione catabolic process"/>
    <property type="evidence" value="ECO:0007669"/>
    <property type="project" value="InterPro"/>
</dbReference>
<dbReference type="InterPro" id="IPR000101">
    <property type="entry name" value="GGT_peptidase"/>
</dbReference>
<feature type="binding site" evidence="2">
    <location>
        <begin position="434"/>
        <end position="436"/>
    </location>
    <ligand>
        <name>L-glutamate</name>
        <dbReference type="ChEBI" id="CHEBI:29985"/>
    </ligand>
</feature>
<dbReference type="SUPFAM" id="SSF56235">
    <property type="entry name" value="N-terminal nucleophile aminohydrolases (Ntn hydrolases)"/>
    <property type="match status" value="2"/>
</dbReference>
<feature type="binding site" evidence="2">
    <location>
        <position position="551"/>
    </location>
    <ligand>
        <name>L-glutamate</name>
        <dbReference type="ChEBI" id="CHEBI:29985"/>
    </ligand>
</feature>
<evidence type="ECO:0008006" key="6">
    <source>
        <dbReference type="Google" id="ProtNLM"/>
    </source>
</evidence>
<dbReference type="FunFam" id="1.10.246.130:FF:000002">
    <property type="entry name" value="glutathione hydrolase 1 proenzyme"/>
    <property type="match status" value="1"/>
</dbReference>
<gene>
    <name evidence="4" type="ORF">C0Q70_08214</name>
</gene>
<sequence>MASGYDVEKGRPSRSNSRAIVLAVLGAAVIIGIGLAIGLGVGLRSRDDKTCEMPGDSEQSRKFKSGHGEYRFATVAADSEMCSKIGTEIMGGKKGNAVDAAVASVICEGLMNAQSSGIGGGAFIVFYNRTSGLAIAINARETAPAAASQDMFVNNPSLSTYGGLAIGVPGELKGLWRLHQDHGRLPWRDLLTPTIDLCRQGAPLTQAQYNDAVEKKSELVNNPEFSFLFDSKKEVVPPGTLIRREKLAHTLQIIADEGVDAFYNGTLSQMIVDDIRDSNGTITREDLAGYTVDVTFPLTFDVKSSGLTVYTMPLPGSGVVLGYIFNILSGYGFTPDSMSTTDKAVLTYHRIVEAMKFAYAKRSELGDPKFLNISQLVRNMTSPEVGQEIRAKISDDKTHDISYYEPSFFNKNDHGTTHISVLDSEGNAVAITTTVNLQTKGFGSLVCFLNVVVVLLLLLIIISSSVSIIALLFLPSDLSFGSKMKGSRTGIIFNNEMDDFSTPNTTNAFDVPASPANFIQPGKRPLSSMTPSVFVDSKTGEVKLVIGGTGGTKITTSTALVAMRTLWFNSSLVAAVDDPRLHHQLFPPEIDVDEGFPKVDGHFTVAELT</sequence>
<accession>A0A2T7PH78</accession>
<dbReference type="InterPro" id="IPR029055">
    <property type="entry name" value="Ntn_hydrolases_N"/>
</dbReference>
<dbReference type="STRING" id="400727.A0A2T7PH78"/>
<evidence type="ECO:0000256" key="1">
    <source>
        <dbReference type="PIRSR" id="PIRSR600101-1"/>
    </source>
</evidence>
<proteinExistence type="predicted"/>
<dbReference type="EMBL" id="PZQS01000004">
    <property type="protein sequence ID" value="PVD32768.1"/>
    <property type="molecule type" value="Genomic_DNA"/>
</dbReference>
<feature type="transmembrane region" description="Helical" evidence="3">
    <location>
        <begin position="20"/>
        <end position="43"/>
    </location>
</feature>
<feature type="active site" description="Nucleophile" evidence="1">
    <location>
        <position position="416"/>
    </location>
</feature>
<feature type="binding site" evidence="2">
    <location>
        <position position="140"/>
    </location>
    <ligand>
        <name>L-glutamate</name>
        <dbReference type="ChEBI" id="CHEBI:29985"/>
    </ligand>
</feature>
<dbReference type="PRINTS" id="PR01210">
    <property type="entry name" value="GGTRANSPTASE"/>
</dbReference>